<sequence>MQDADTASQDTVHRRYHSEDSKHTTDELRSQYSRSNHHRKTNPYQREASSRSRDLRKDPSDKYVSRDRSLQPSGSRDRVTQRREELPEPIVSLDRGIPLQEIQSAVPEELFNEAVNEVRDAMIQYTQCNDPTESAARRERMRKAEEEGDIEEASTLMIQATLGTNANQPLPMEQTSAERSKAAKGLKLQEEEAAANKTPSC</sequence>
<dbReference type="AlphaFoldDB" id="A0A816QZM3"/>
<name>A0A816QZM3_BRANA</name>
<feature type="compositionally biased region" description="Polar residues" evidence="1">
    <location>
        <begin position="1"/>
        <end position="10"/>
    </location>
</feature>
<feature type="non-terminal residue" evidence="2">
    <location>
        <position position="1"/>
    </location>
</feature>
<evidence type="ECO:0000313" key="2">
    <source>
        <dbReference type="EMBL" id="CAF2065102.1"/>
    </source>
</evidence>
<gene>
    <name evidence="2" type="ORF">DARMORV10_C06P49860.1</name>
</gene>
<accession>A0A816QZM3</accession>
<feature type="compositionally biased region" description="Basic and acidic residues" evidence="1">
    <location>
        <begin position="48"/>
        <end position="86"/>
    </location>
</feature>
<feature type="compositionally biased region" description="Basic and acidic residues" evidence="1">
    <location>
        <begin position="11"/>
        <end position="29"/>
    </location>
</feature>
<evidence type="ECO:0000256" key="1">
    <source>
        <dbReference type="SAM" id="MobiDB-lite"/>
    </source>
</evidence>
<dbReference type="EMBL" id="HG994370">
    <property type="protein sequence ID" value="CAF2065102.1"/>
    <property type="molecule type" value="Genomic_DNA"/>
</dbReference>
<proteinExistence type="predicted"/>
<organism evidence="2">
    <name type="scientific">Brassica napus</name>
    <name type="common">Rape</name>
    <dbReference type="NCBI Taxonomy" id="3708"/>
    <lineage>
        <taxon>Eukaryota</taxon>
        <taxon>Viridiplantae</taxon>
        <taxon>Streptophyta</taxon>
        <taxon>Embryophyta</taxon>
        <taxon>Tracheophyta</taxon>
        <taxon>Spermatophyta</taxon>
        <taxon>Magnoliopsida</taxon>
        <taxon>eudicotyledons</taxon>
        <taxon>Gunneridae</taxon>
        <taxon>Pentapetalae</taxon>
        <taxon>rosids</taxon>
        <taxon>malvids</taxon>
        <taxon>Brassicales</taxon>
        <taxon>Brassicaceae</taxon>
        <taxon>Brassiceae</taxon>
        <taxon>Brassica</taxon>
    </lineage>
</organism>
<reference evidence="2" key="1">
    <citation type="submission" date="2021-01" db="EMBL/GenBank/DDBJ databases">
        <authorList>
            <consortium name="Genoscope - CEA"/>
            <person name="William W."/>
        </authorList>
    </citation>
    <scope>NUCLEOTIDE SEQUENCE</scope>
</reference>
<feature type="region of interest" description="Disordered" evidence="1">
    <location>
        <begin position="1"/>
        <end position="95"/>
    </location>
</feature>
<feature type="compositionally biased region" description="Polar residues" evidence="1">
    <location>
        <begin position="166"/>
        <end position="175"/>
    </location>
</feature>
<feature type="region of interest" description="Disordered" evidence="1">
    <location>
        <begin position="166"/>
        <end position="201"/>
    </location>
</feature>
<protein>
    <submittedName>
        <fullName evidence="2">(rape) hypothetical protein</fullName>
    </submittedName>
</protein>
<dbReference type="Proteomes" id="UP001295469">
    <property type="component" value="Chromosome C06"/>
</dbReference>